<accession>A0A7S5DR20</accession>
<dbReference type="AlphaFoldDB" id="A0A7S5DR20"/>
<sequence length="52" mass="6144">MSKGFNNRAENFQLAVWQREKGMMCFKSARRCQRFISINGSIANPFQHHRTI</sequence>
<proteinExistence type="predicted"/>
<evidence type="ECO:0000313" key="1">
    <source>
        <dbReference type="EMBL" id="QCL10238.1"/>
    </source>
</evidence>
<keyword evidence="1" id="KW-0614">Plasmid</keyword>
<geneLocation type="plasmid" evidence="1">
    <name>pC6.5b</name>
</geneLocation>
<name>A0A7S5DR20_RHIRH</name>
<organism evidence="1">
    <name type="scientific">Rhizobium rhizogenes</name>
    <name type="common">Agrobacterium rhizogenes</name>
    <dbReference type="NCBI Taxonomy" id="359"/>
    <lineage>
        <taxon>Bacteria</taxon>
        <taxon>Pseudomonadati</taxon>
        <taxon>Pseudomonadota</taxon>
        <taxon>Alphaproteobacteria</taxon>
        <taxon>Hyphomicrobiales</taxon>
        <taxon>Rhizobiaceae</taxon>
        <taxon>Rhizobium/Agrobacterium group</taxon>
        <taxon>Rhizobium</taxon>
    </lineage>
</organism>
<reference evidence="1" key="1">
    <citation type="submission" date="2018-12" db="EMBL/GenBank/DDBJ databases">
        <title>Three Rhizobium rhizogenes strains isolated from the same crown gall tumor carry diverse plasmids.</title>
        <authorList>
            <person name="Pulawska J."/>
            <person name="Kuzmanovic N."/>
        </authorList>
    </citation>
    <scope>NUCLEOTIDE SEQUENCE</scope>
    <source>
        <strain evidence="1">C6.5</strain>
        <plasmid evidence="1">pC6.5b</plasmid>
    </source>
</reference>
<dbReference type="EMBL" id="MK318987">
    <property type="protein sequence ID" value="QCL10238.1"/>
    <property type="molecule type" value="Genomic_DNA"/>
</dbReference>
<protein>
    <submittedName>
        <fullName evidence="1">Transposase domain protein</fullName>
    </submittedName>
</protein>
<gene>
    <name evidence="1" type="ORF">pC6.5b_344</name>
</gene>